<gene>
    <name evidence="4" type="primary">LOC114913993</name>
</gene>
<keyword evidence="3" id="KW-1185">Reference proteome</keyword>
<dbReference type="KEGG" id="egu:114913993"/>
<reference evidence="4" key="1">
    <citation type="submission" date="2025-08" db="UniProtKB">
        <authorList>
            <consortium name="RefSeq"/>
        </authorList>
    </citation>
    <scope>IDENTIFICATION</scope>
</reference>
<organism evidence="3 4">
    <name type="scientific">Elaeis guineensis var. tenera</name>
    <name type="common">Oil palm</name>
    <dbReference type="NCBI Taxonomy" id="51953"/>
    <lineage>
        <taxon>Eukaryota</taxon>
        <taxon>Viridiplantae</taxon>
        <taxon>Streptophyta</taxon>
        <taxon>Embryophyta</taxon>
        <taxon>Tracheophyta</taxon>
        <taxon>Spermatophyta</taxon>
        <taxon>Magnoliopsida</taxon>
        <taxon>Liliopsida</taxon>
        <taxon>Arecaceae</taxon>
        <taxon>Arecoideae</taxon>
        <taxon>Cocoseae</taxon>
        <taxon>Elaeidinae</taxon>
        <taxon>Elaeis</taxon>
    </lineage>
</organism>
<dbReference type="AlphaFoldDB" id="A0A8N4EWX5"/>
<dbReference type="RefSeq" id="XP_073109715.1">
    <property type="nucleotide sequence ID" value="XM_073253614.1"/>
</dbReference>
<feature type="compositionally biased region" description="Basic and acidic residues" evidence="1">
    <location>
        <begin position="95"/>
        <end position="112"/>
    </location>
</feature>
<feature type="signal peptide" evidence="2">
    <location>
        <begin position="1"/>
        <end position="21"/>
    </location>
</feature>
<feature type="chain" id="PRO_5035443381" evidence="2">
    <location>
        <begin position="22"/>
        <end position="142"/>
    </location>
</feature>
<feature type="region of interest" description="Disordered" evidence="1">
    <location>
        <begin position="32"/>
        <end position="51"/>
    </location>
</feature>
<accession>A0A8N4EWX5</accession>
<sequence length="142" mass="14768">MVSKISIVLLVAMFGVAKSLAEPYDFPDSGVAPDLSSSRGNLEVSAPKPSALGRRILRPGASLAVNKNQAPSPAVPHALAPCHDGSGMSESPAESPKEMHSPSNHSLHEEVKCAGCKTRPPLGYDITPPSKPKVDGEKGKHG</sequence>
<evidence type="ECO:0000313" key="3">
    <source>
        <dbReference type="Proteomes" id="UP000504607"/>
    </source>
</evidence>
<proteinExistence type="predicted"/>
<evidence type="ECO:0000256" key="1">
    <source>
        <dbReference type="SAM" id="MobiDB-lite"/>
    </source>
</evidence>
<dbReference type="RefSeq" id="XP_029119542.1">
    <property type="nucleotide sequence ID" value="XM_029263709.1"/>
</dbReference>
<protein>
    <submittedName>
        <fullName evidence="4">Uncharacterized protein LOC114913993</fullName>
    </submittedName>
</protein>
<evidence type="ECO:0000313" key="4">
    <source>
        <dbReference type="RefSeq" id="XP_029119542.1"/>
    </source>
</evidence>
<evidence type="ECO:0000256" key="2">
    <source>
        <dbReference type="SAM" id="SignalP"/>
    </source>
</evidence>
<feature type="compositionally biased region" description="Basic and acidic residues" evidence="1">
    <location>
        <begin position="132"/>
        <end position="142"/>
    </location>
</feature>
<name>A0A8N4EWX5_ELAGV</name>
<dbReference type="GeneID" id="114913993"/>
<keyword evidence="2" id="KW-0732">Signal</keyword>
<feature type="region of interest" description="Disordered" evidence="1">
    <location>
        <begin position="66"/>
        <end position="142"/>
    </location>
</feature>
<dbReference type="Proteomes" id="UP000504607">
    <property type="component" value="Chromosome 3"/>
</dbReference>